<keyword evidence="1" id="KW-0808">Transferase</keyword>
<organism evidence="8 9">
    <name type="scientific">Stephania yunnanensis</name>
    <dbReference type="NCBI Taxonomy" id="152371"/>
    <lineage>
        <taxon>Eukaryota</taxon>
        <taxon>Viridiplantae</taxon>
        <taxon>Streptophyta</taxon>
        <taxon>Embryophyta</taxon>
        <taxon>Tracheophyta</taxon>
        <taxon>Spermatophyta</taxon>
        <taxon>Magnoliopsida</taxon>
        <taxon>Ranunculales</taxon>
        <taxon>Menispermaceae</taxon>
        <taxon>Menispermoideae</taxon>
        <taxon>Cissampelideae</taxon>
        <taxon>Stephania</taxon>
    </lineage>
</organism>
<keyword evidence="5" id="KW-0378">Hydrolase</keyword>
<dbReference type="GO" id="GO:0004519">
    <property type="term" value="F:endonuclease activity"/>
    <property type="evidence" value="ECO:0007669"/>
    <property type="project" value="UniProtKB-KW"/>
</dbReference>
<comment type="caution">
    <text evidence="8">The sequence shown here is derived from an EMBL/GenBank/DDBJ whole genome shotgun (WGS) entry which is preliminary data.</text>
</comment>
<dbReference type="Pfam" id="PF17917">
    <property type="entry name" value="RT_RNaseH"/>
    <property type="match status" value="1"/>
</dbReference>
<protein>
    <recommendedName>
        <fullName evidence="7">Reverse transcriptase RNase H-like domain-containing protein</fullName>
    </recommendedName>
</protein>
<dbReference type="Proteomes" id="UP001420932">
    <property type="component" value="Unassembled WGS sequence"/>
</dbReference>
<evidence type="ECO:0000313" key="9">
    <source>
        <dbReference type="Proteomes" id="UP001420932"/>
    </source>
</evidence>
<name>A0AAP0IEY2_9MAGN</name>
<evidence type="ECO:0000256" key="1">
    <source>
        <dbReference type="ARBA" id="ARBA00022679"/>
    </source>
</evidence>
<keyword evidence="2" id="KW-0548">Nucleotidyltransferase</keyword>
<dbReference type="InterPro" id="IPR050951">
    <property type="entry name" value="Retrovirus_Pol_polyprotein"/>
</dbReference>
<dbReference type="GO" id="GO:0003964">
    <property type="term" value="F:RNA-directed DNA polymerase activity"/>
    <property type="evidence" value="ECO:0007669"/>
    <property type="project" value="UniProtKB-KW"/>
</dbReference>
<evidence type="ECO:0000256" key="3">
    <source>
        <dbReference type="ARBA" id="ARBA00022722"/>
    </source>
</evidence>
<evidence type="ECO:0000256" key="2">
    <source>
        <dbReference type="ARBA" id="ARBA00022695"/>
    </source>
</evidence>
<dbReference type="CDD" id="cd09274">
    <property type="entry name" value="RNase_HI_RT_Ty3"/>
    <property type="match status" value="1"/>
</dbReference>
<evidence type="ECO:0000256" key="5">
    <source>
        <dbReference type="ARBA" id="ARBA00022801"/>
    </source>
</evidence>
<dbReference type="GO" id="GO:0016787">
    <property type="term" value="F:hydrolase activity"/>
    <property type="evidence" value="ECO:0007669"/>
    <property type="project" value="UniProtKB-KW"/>
</dbReference>
<reference evidence="8 9" key="1">
    <citation type="submission" date="2024-01" db="EMBL/GenBank/DDBJ databases">
        <title>Genome assemblies of Stephania.</title>
        <authorList>
            <person name="Yang L."/>
        </authorList>
    </citation>
    <scope>NUCLEOTIDE SEQUENCE [LARGE SCALE GENOMIC DNA]</scope>
    <source>
        <strain evidence="8">YNDBR</strain>
        <tissue evidence="8">Leaf</tissue>
    </source>
</reference>
<sequence length="210" mass="24139">MTRLTKKYVRFDWSDECEQAFCELKQRLTSTPVLTLPEPGKTLTVYTDALGIGLGCVLMQDGRPVAYLSLRLRPHEGNYIVHDLELAAVVLALKARRHYLRGVRFVLYTNHQSLRYIFTQRELNMHQRRWLELLKDYNFTIEYHPGKANVVADALSRSGLDSRTVLRQMTHEHGLLQAASAMCMAELSTTAKHHICCQLRIPTVSIERVT</sequence>
<evidence type="ECO:0000313" key="8">
    <source>
        <dbReference type="EMBL" id="KAK9113823.1"/>
    </source>
</evidence>
<evidence type="ECO:0000256" key="6">
    <source>
        <dbReference type="ARBA" id="ARBA00022918"/>
    </source>
</evidence>
<keyword evidence="4" id="KW-0255">Endonuclease</keyword>
<dbReference type="Gene3D" id="3.30.70.270">
    <property type="match status" value="1"/>
</dbReference>
<gene>
    <name evidence="8" type="ORF">Syun_020620</name>
</gene>
<dbReference type="InterPro" id="IPR041373">
    <property type="entry name" value="RT_RNaseH"/>
</dbReference>
<accession>A0AAP0IEY2</accession>
<dbReference type="AlphaFoldDB" id="A0AAP0IEY2"/>
<keyword evidence="3" id="KW-0540">Nuclease</keyword>
<dbReference type="SUPFAM" id="SSF56672">
    <property type="entry name" value="DNA/RNA polymerases"/>
    <property type="match status" value="1"/>
</dbReference>
<dbReference type="EMBL" id="JBBNAF010000009">
    <property type="protein sequence ID" value="KAK9113823.1"/>
    <property type="molecule type" value="Genomic_DNA"/>
</dbReference>
<feature type="domain" description="Reverse transcriptase RNase H-like" evidence="7">
    <location>
        <begin position="39"/>
        <end position="137"/>
    </location>
</feature>
<proteinExistence type="predicted"/>
<keyword evidence="9" id="KW-1185">Reference proteome</keyword>
<dbReference type="PANTHER" id="PTHR37984">
    <property type="entry name" value="PROTEIN CBG26694"/>
    <property type="match status" value="1"/>
</dbReference>
<keyword evidence="6" id="KW-0695">RNA-directed DNA polymerase</keyword>
<evidence type="ECO:0000259" key="7">
    <source>
        <dbReference type="Pfam" id="PF17917"/>
    </source>
</evidence>
<dbReference type="InterPro" id="IPR043502">
    <property type="entry name" value="DNA/RNA_pol_sf"/>
</dbReference>
<dbReference type="PANTHER" id="PTHR37984:SF5">
    <property type="entry name" value="PROTEIN NYNRIN-LIKE"/>
    <property type="match status" value="1"/>
</dbReference>
<dbReference type="InterPro" id="IPR043128">
    <property type="entry name" value="Rev_trsase/Diguanyl_cyclase"/>
</dbReference>
<evidence type="ECO:0000256" key="4">
    <source>
        <dbReference type="ARBA" id="ARBA00022759"/>
    </source>
</evidence>